<keyword evidence="5" id="KW-0221">Differentiation</keyword>
<keyword evidence="10" id="KW-1133">Transmembrane helix</keyword>
<dbReference type="GO" id="GO:0005737">
    <property type="term" value="C:cytoplasm"/>
    <property type="evidence" value="ECO:0007669"/>
    <property type="project" value="UniProtKB-SubCell"/>
</dbReference>
<dbReference type="OrthoDB" id="4207594at2759"/>
<dbReference type="InterPro" id="IPR000504">
    <property type="entry name" value="RRM_dom"/>
</dbReference>
<keyword evidence="7" id="KW-0508">mRNA splicing</keyword>
<dbReference type="Proteomes" id="UP000055048">
    <property type="component" value="Unassembled WGS sequence"/>
</dbReference>
<dbReference type="AlphaFoldDB" id="A0A0V0U5W5"/>
<evidence type="ECO:0000256" key="1">
    <source>
        <dbReference type="ARBA" id="ARBA00004123"/>
    </source>
</evidence>
<feature type="domain" description="RRM" evidence="11">
    <location>
        <begin position="113"/>
        <end position="190"/>
    </location>
</feature>
<evidence type="ECO:0000256" key="7">
    <source>
        <dbReference type="ARBA" id="ARBA00023187"/>
    </source>
</evidence>
<proteinExistence type="predicted"/>
<gene>
    <name evidence="12" type="primary">RBM38</name>
    <name evidence="12" type="ORF">T05_10380</name>
</gene>
<dbReference type="STRING" id="144512.A0A0V0U5W5"/>
<feature type="transmembrane region" description="Helical" evidence="10">
    <location>
        <begin position="38"/>
        <end position="64"/>
    </location>
</feature>
<keyword evidence="4" id="KW-0507">mRNA processing</keyword>
<evidence type="ECO:0000256" key="4">
    <source>
        <dbReference type="ARBA" id="ARBA00022664"/>
    </source>
</evidence>
<dbReference type="PROSITE" id="PS50102">
    <property type="entry name" value="RRM"/>
    <property type="match status" value="1"/>
</dbReference>
<keyword evidence="10" id="KW-0812">Transmembrane</keyword>
<evidence type="ECO:0000313" key="13">
    <source>
        <dbReference type="Proteomes" id="UP000055048"/>
    </source>
</evidence>
<organism evidence="12 13">
    <name type="scientific">Trichinella murrelli</name>
    <dbReference type="NCBI Taxonomy" id="144512"/>
    <lineage>
        <taxon>Eukaryota</taxon>
        <taxon>Metazoa</taxon>
        <taxon>Ecdysozoa</taxon>
        <taxon>Nematoda</taxon>
        <taxon>Enoplea</taxon>
        <taxon>Dorylaimia</taxon>
        <taxon>Trichinellida</taxon>
        <taxon>Trichinellidae</taxon>
        <taxon>Trichinella</taxon>
    </lineage>
</organism>
<dbReference type="Pfam" id="PF00076">
    <property type="entry name" value="RRM_1"/>
    <property type="match status" value="1"/>
</dbReference>
<comment type="subcellular location">
    <subcellularLocation>
        <location evidence="2">Cytoplasm</location>
    </subcellularLocation>
    <subcellularLocation>
        <location evidence="1">Nucleus</location>
    </subcellularLocation>
</comment>
<evidence type="ECO:0000256" key="9">
    <source>
        <dbReference type="PROSITE-ProRule" id="PRU00176"/>
    </source>
</evidence>
<comment type="caution">
    <text evidence="12">The sequence shown here is derived from an EMBL/GenBank/DDBJ whole genome shotgun (WGS) entry which is preliminary data.</text>
</comment>
<dbReference type="PANTHER" id="PTHR48024">
    <property type="entry name" value="GEO13361P1-RELATED"/>
    <property type="match status" value="1"/>
</dbReference>
<feature type="non-terminal residue" evidence="12">
    <location>
        <position position="1"/>
    </location>
</feature>
<protein>
    <submittedName>
        <fullName evidence="12">RNA-binding protein 38</fullName>
    </submittedName>
</protein>
<keyword evidence="6 9" id="KW-0694">RNA-binding</keyword>
<dbReference type="FunFam" id="3.30.70.330:FF:000077">
    <property type="entry name" value="RNA-binding motif protein 24"/>
    <property type="match status" value="1"/>
</dbReference>
<dbReference type="InterPro" id="IPR050886">
    <property type="entry name" value="RNA-binding_reg"/>
</dbReference>
<evidence type="ECO:0000256" key="3">
    <source>
        <dbReference type="ARBA" id="ARBA00022490"/>
    </source>
</evidence>
<keyword evidence="13" id="KW-1185">Reference proteome</keyword>
<dbReference type="InterPro" id="IPR012677">
    <property type="entry name" value="Nucleotide-bd_a/b_plait_sf"/>
</dbReference>
<name>A0A0V0U5W5_9BILA</name>
<dbReference type="GO" id="GO:0005634">
    <property type="term" value="C:nucleus"/>
    <property type="evidence" value="ECO:0007669"/>
    <property type="project" value="UniProtKB-SubCell"/>
</dbReference>
<dbReference type="EMBL" id="JYDJ01000055">
    <property type="protein sequence ID" value="KRX46607.1"/>
    <property type="molecule type" value="Genomic_DNA"/>
</dbReference>
<keyword evidence="8" id="KW-0539">Nucleus</keyword>
<reference evidence="12 13" key="1">
    <citation type="submission" date="2015-01" db="EMBL/GenBank/DDBJ databases">
        <title>Evolution of Trichinella species and genotypes.</title>
        <authorList>
            <person name="Korhonen P.K."/>
            <person name="Edoardo P."/>
            <person name="Giuseppe L.R."/>
            <person name="Gasser R.B."/>
        </authorList>
    </citation>
    <scope>NUCLEOTIDE SEQUENCE [LARGE SCALE GENOMIC DNA]</scope>
    <source>
        <strain evidence="12">ISS417</strain>
    </source>
</reference>
<sequence length="428" mass="44711">LIIGMVPARAVVALLSTYADRMFCRSFRRLIAQWSQNFAFFLVFPFTSIYFFILFFVLLITHAYKRFGLRNDYSTSIRMMHQSLYGALCAADPLSAMAALMDPLLANKDTTFTKIFVGGLPYHTNDRTLREHFEQYGEIEEAVVITDRQTGKSRGYGFVTMKDRPSAERACKEPNPIIDGRKANVNLAYLGAKPRNNLHLGMLHSVSFAVASSCCGHADIVSSKPLGDHTKTVYPSPRCILDRLQQIYYPTSQLIASPAGLILPQLASSATPSAAAQHAGLYSDYNSVAAVAAAAAAAASYAPNANAGSLGNQYPPVPGDPYAYAALAAAYGLVPGVGQSATAFPPATNGNSNGSNGIGGSGGGGGPFGVGSAASVLQQVSASHIASAGGGGSATMTASAVVNAYSSSSASSSASALQSAAIAAFERQ</sequence>
<evidence type="ECO:0000256" key="6">
    <source>
        <dbReference type="ARBA" id="ARBA00022884"/>
    </source>
</evidence>
<dbReference type="SUPFAM" id="SSF54928">
    <property type="entry name" value="RNA-binding domain, RBD"/>
    <property type="match status" value="1"/>
</dbReference>
<evidence type="ECO:0000256" key="5">
    <source>
        <dbReference type="ARBA" id="ARBA00022782"/>
    </source>
</evidence>
<dbReference type="GO" id="GO:0003730">
    <property type="term" value="F:mRNA 3'-UTR binding"/>
    <property type="evidence" value="ECO:0007669"/>
    <property type="project" value="TreeGrafter"/>
</dbReference>
<dbReference type="CDD" id="cd12384">
    <property type="entry name" value="RRM_RBM24_RBM38_like"/>
    <property type="match status" value="1"/>
</dbReference>
<evidence type="ECO:0000313" key="12">
    <source>
        <dbReference type="EMBL" id="KRX46607.1"/>
    </source>
</evidence>
<keyword evidence="3" id="KW-0963">Cytoplasm</keyword>
<evidence type="ECO:0000256" key="2">
    <source>
        <dbReference type="ARBA" id="ARBA00004496"/>
    </source>
</evidence>
<dbReference type="GO" id="GO:0008380">
    <property type="term" value="P:RNA splicing"/>
    <property type="evidence" value="ECO:0007669"/>
    <property type="project" value="UniProtKB-KW"/>
</dbReference>
<accession>A0A0V0U5W5</accession>
<dbReference type="GO" id="GO:0006397">
    <property type="term" value="P:mRNA processing"/>
    <property type="evidence" value="ECO:0007669"/>
    <property type="project" value="UniProtKB-KW"/>
</dbReference>
<dbReference type="SMART" id="SM00360">
    <property type="entry name" value="RRM"/>
    <property type="match status" value="1"/>
</dbReference>
<keyword evidence="10" id="KW-0472">Membrane</keyword>
<dbReference type="GO" id="GO:0030154">
    <property type="term" value="P:cell differentiation"/>
    <property type="evidence" value="ECO:0007669"/>
    <property type="project" value="UniProtKB-KW"/>
</dbReference>
<evidence type="ECO:0000259" key="11">
    <source>
        <dbReference type="PROSITE" id="PS50102"/>
    </source>
</evidence>
<evidence type="ECO:0000256" key="10">
    <source>
        <dbReference type="SAM" id="Phobius"/>
    </source>
</evidence>
<evidence type="ECO:0000256" key="8">
    <source>
        <dbReference type="ARBA" id="ARBA00023242"/>
    </source>
</evidence>
<dbReference type="InterPro" id="IPR035979">
    <property type="entry name" value="RBD_domain_sf"/>
</dbReference>
<dbReference type="PANTHER" id="PTHR48024:SF56">
    <property type="entry name" value="HETEROGENEOUS NUCLEAR RIBONUCLEOPROTEIN A0"/>
    <property type="match status" value="1"/>
</dbReference>
<dbReference type="Gene3D" id="3.30.70.330">
    <property type="match status" value="1"/>
</dbReference>